<feature type="domain" description="Bacterial bifunctional deaminase-reductase C-terminal" evidence="1">
    <location>
        <begin position="51"/>
        <end position="245"/>
    </location>
</feature>
<dbReference type="Pfam" id="PF01872">
    <property type="entry name" value="RibD_C"/>
    <property type="match status" value="1"/>
</dbReference>
<evidence type="ECO:0000259" key="1">
    <source>
        <dbReference type="Pfam" id="PF01872"/>
    </source>
</evidence>
<dbReference type="GO" id="GO:0008703">
    <property type="term" value="F:5-amino-6-(5-phosphoribosylamino)uracil reductase activity"/>
    <property type="evidence" value="ECO:0007669"/>
    <property type="project" value="InterPro"/>
</dbReference>
<reference evidence="2 3" key="1">
    <citation type="journal article" date="2008" name="J. Biotechnol.">
        <title>The genome of Xanthomonas campestris pv. campestris B100 and its use for the reconstruction of metabolic pathways involved in xanthan biosynthesis.</title>
        <authorList>
            <person name="Vorholter F.J."/>
            <person name="Schneiker S."/>
            <person name="Goesmann A."/>
            <person name="Krause L."/>
            <person name="Bekel T."/>
            <person name="Kaiser O."/>
            <person name="Linke B."/>
            <person name="Patschkowski T."/>
            <person name="Ruckert C."/>
            <person name="Schmid J."/>
            <person name="Sidhu V.K."/>
            <person name="Sieber V."/>
            <person name="Tauch A."/>
            <person name="Watt S.A."/>
            <person name="Weisshaar B."/>
            <person name="Becker A."/>
            <person name="Niehaus K."/>
            <person name="Puhler A."/>
        </authorList>
    </citation>
    <scope>NUCLEOTIDE SEQUENCE [LARGE SCALE GENOMIC DNA]</scope>
    <source>
        <strain evidence="2 3">B100</strain>
    </source>
</reference>
<dbReference type="GO" id="GO:0009231">
    <property type="term" value="P:riboflavin biosynthetic process"/>
    <property type="evidence" value="ECO:0007669"/>
    <property type="project" value="InterPro"/>
</dbReference>
<dbReference type="HOGENOM" id="CLU_043966_1_3_6"/>
<dbReference type="EMBL" id="AM920689">
    <property type="protein sequence ID" value="CAP49407.1"/>
    <property type="molecule type" value="Genomic_DNA"/>
</dbReference>
<name>B0RLN8_XANCB</name>
<dbReference type="SUPFAM" id="SSF53597">
    <property type="entry name" value="Dihydrofolate reductase-like"/>
    <property type="match status" value="1"/>
</dbReference>
<evidence type="ECO:0000313" key="3">
    <source>
        <dbReference type="Proteomes" id="UP000001188"/>
    </source>
</evidence>
<dbReference type="InterPro" id="IPR002734">
    <property type="entry name" value="RibDG_C"/>
</dbReference>
<evidence type="ECO:0000313" key="2">
    <source>
        <dbReference type="EMBL" id="CAP49407.1"/>
    </source>
</evidence>
<organism evidence="2 3">
    <name type="scientific">Xanthomonas campestris pv. campestris (strain B100)</name>
    <dbReference type="NCBI Taxonomy" id="509169"/>
    <lineage>
        <taxon>Bacteria</taxon>
        <taxon>Pseudomonadati</taxon>
        <taxon>Pseudomonadota</taxon>
        <taxon>Gammaproteobacteria</taxon>
        <taxon>Lysobacterales</taxon>
        <taxon>Lysobacteraceae</taxon>
        <taxon>Xanthomonas</taxon>
    </lineage>
</organism>
<dbReference type="InterPro" id="IPR050765">
    <property type="entry name" value="Riboflavin_Biosynth_HTPR"/>
</dbReference>
<dbReference type="PANTHER" id="PTHR38011">
    <property type="entry name" value="DIHYDROFOLATE REDUCTASE FAMILY PROTEIN (AFU_ORTHOLOGUE AFUA_8G06820)"/>
    <property type="match status" value="1"/>
</dbReference>
<sequence>MGLCCLPVTPCRRLSNSAWPIRRCCEGRHSACRRRAPAGAHKEPAMRELKLMMSVSLDGFVSGPAGEIDWMFSGDQAAIAWKVETAWNASLHLMGSRTFQGMASFWPTATSPFAAPMNQIPKAVCSAQGPAVLEVARASLAAARAQLSTLPGAQLQAGADSWANATVASGPLADAIAALRTQDGKPIIAHGGAAFARSLIAHNLADEYVLGVYPILLGKGVPIFNDLPAPRPLTLVSTHTFPSGFMAQTYRPA</sequence>
<protein>
    <submittedName>
        <fullName evidence="2">Deaminase</fullName>
    </submittedName>
</protein>
<dbReference type="AlphaFoldDB" id="B0RLN8"/>
<dbReference type="PANTHER" id="PTHR38011:SF11">
    <property type="entry name" value="2,5-DIAMINO-6-RIBOSYLAMINO-4(3H)-PYRIMIDINONE 5'-PHOSPHATE REDUCTASE"/>
    <property type="match status" value="1"/>
</dbReference>
<gene>
    <name evidence="2" type="ORF">XCCB100_0077</name>
</gene>
<dbReference type="Gene3D" id="3.40.430.10">
    <property type="entry name" value="Dihydrofolate Reductase, subunit A"/>
    <property type="match status" value="1"/>
</dbReference>
<dbReference type="Proteomes" id="UP000001188">
    <property type="component" value="Chromosome"/>
</dbReference>
<accession>B0RLN8</accession>
<dbReference type="KEGG" id="xca:xcc-b100_0077"/>
<dbReference type="InterPro" id="IPR024072">
    <property type="entry name" value="DHFR-like_dom_sf"/>
</dbReference>
<proteinExistence type="predicted"/>